<dbReference type="PANTHER" id="PTHR35093">
    <property type="entry name" value="OUTER MEMBRANE PROTEIN NMB0088-RELATED"/>
    <property type="match status" value="1"/>
</dbReference>
<comment type="similarity">
    <text evidence="2">Belongs to the OmpP1/FadL family.</text>
</comment>
<reference evidence="9 10" key="1">
    <citation type="submission" date="2019-08" db="EMBL/GenBank/DDBJ databases">
        <title>Genome of Aequorivita antarctica SW49 (type strain).</title>
        <authorList>
            <person name="Bowman J.P."/>
        </authorList>
    </citation>
    <scope>NUCLEOTIDE SEQUENCE [LARGE SCALE GENOMIC DNA]</scope>
    <source>
        <strain evidence="9 10">SW49</strain>
    </source>
</reference>
<name>A0A5C6Z3T5_9FLAO</name>
<feature type="chain" id="PRO_5022867037" evidence="8">
    <location>
        <begin position="20"/>
        <end position="443"/>
    </location>
</feature>
<organism evidence="9 10">
    <name type="scientific">Aequorivita antarctica</name>
    <dbReference type="NCBI Taxonomy" id="153266"/>
    <lineage>
        <taxon>Bacteria</taxon>
        <taxon>Pseudomonadati</taxon>
        <taxon>Bacteroidota</taxon>
        <taxon>Flavobacteriia</taxon>
        <taxon>Flavobacteriales</taxon>
        <taxon>Flavobacteriaceae</taxon>
        <taxon>Aequorivita</taxon>
    </lineage>
</organism>
<gene>
    <name evidence="9" type="ORF">ESU54_03545</name>
</gene>
<dbReference type="InterPro" id="IPR005017">
    <property type="entry name" value="OMPP1/FadL/TodX"/>
</dbReference>
<proteinExistence type="inferred from homology"/>
<dbReference type="SUPFAM" id="SSF56935">
    <property type="entry name" value="Porins"/>
    <property type="match status" value="1"/>
</dbReference>
<dbReference type="GO" id="GO:0015483">
    <property type="term" value="F:long-chain fatty acid transporting porin activity"/>
    <property type="evidence" value="ECO:0007669"/>
    <property type="project" value="TreeGrafter"/>
</dbReference>
<dbReference type="GO" id="GO:0009279">
    <property type="term" value="C:cell outer membrane"/>
    <property type="evidence" value="ECO:0007669"/>
    <property type="project" value="UniProtKB-SubCell"/>
</dbReference>
<comment type="caution">
    <text evidence="9">The sequence shown here is derived from an EMBL/GenBank/DDBJ whole genome shotgun (WGS) entry which is preliminary data.</text>
</comment>
<keyword evidence="3" id="KW-1134">Transmembrane beta strand</keyword>
<dbReference type="EMBL" id="VORT01000002">
    <property type="protein sequence ID" value="TXD74338.1"/>
    <property type="molecule type" value="Genomic_DNA"/>
</dbReference>
<protein>
    <submittedName>
        <fullName evidence="9">Hydrocarbon degradation protein</fullName>
    </submittedName>
</protein>
<dbReference type="Pfam" id="PF03349">
    <property type="entry name" value="Toluene_X"/>
    <property type="match status" value="1"/>
</dbReference>
<dbReference type="Proteomes" id="UP000321497">
    <property type="component" value="Unassembled WGS sequence"/>
</dbReference>
<comment type="subcellular location">
    <subcellularLocation>
        <location evidence="1">Cell outer membrane</location>
        <topology evidence="1">Multi-pass membrane protein</topology>
    </subcellularLocation>
</comment>
<feature type="signal peptide" evidence="8">
    <location>
        <begin position="1"/>
        <end position="19"/>
    </location>
</feature>
<sequence>MKPFFLKLLYVLFSVSAMAQTGHIMQGVGSVNMSMGGAATGQPLDISGALQWNPASISTFDGTIASFDIGLFSSSPTLYSTVPEFDTMGQPTGNFFSGETKDDRGLSPMPALAVVWGKENSKHTFGASAFGISGFGVTFPESMTNPINMPQSMGGFGGIESDYILLQIGFTWAYELSDNLSIGVEPTFNYATLELMPNPTANPTQAGYPSTDKATATGFGGQIGLFYDSNSGFKAGVSYKTPQSFSDFEFDNTYLDNSTGTNKFNMDYPAIYSIGLGYSKSDFDIALDYRLIDYENTDGFSTTGWTPTASVSGFGWQNVSVISAGVQYKGINRLPVRIGYTYSSNPISDEVTFFNIPATAIIKNAFQIGFTYEVTDKLNLNAVYHHGDSGGKTSGQLLNPNFIQNYPPYGAIPGSEVSYDMTTDLLMVGFNYTFRKKQAESND</sequence>
<evidence type="ECO:0000256" key="4">
    <source>
        <dbReference type="ARBA" id="ARBA00022692"/>
    </source>
</evidence>
<evidence type="ECO:0000256" key="5">
    <source>
        <dbReference type="ARBA" id="ARBA00022729"/>
    </source>
</evidence>
<dbReference type="PANTHER" id="PTHR35093:SF8">
    <property type="entry name" value="OUTER MEMBRANE PROTEIN NMB0088-RELATED"/>
    <property type="match status" value="1"/>
</dbReference>
<keyword evidence="7" id="KW-0998">Cell outer membrane</keyword>
<evidence type="ECO:0000313" key="10">
    <source>
        <dbReference type="Proteomes" id="UP000321497"/>
    </source>
</evidence>
<accession>A0A5C6Z3T5</accession>
<keyword evidence="6" id="KW-0472">Membrane</keyword>
<keyword evidence="4" id="KW-0812">Transmembrane</keyword>
<dbReference type="OrthoDB" id="9922at2"/>
<evidence type="ECO:0000256" key="3">
    <source>
        <dbReference type="ARBA" id="ARBA00022452"/>
    </source>
</evidence>
<evidence type="ECO:0000256" key="8">
    <source>
        <dbReference type="SAM" id="SignalP"/>
    </source>
</evidence>
<evidence type="ECO:0000256" key="1">
    <source>
        <dbReference type="ARBA" id="ARBA00004571"/>
    </source>
</evidence>
<dbReference type="AlphaFoldDB" id="A0A5C6Z3T5"/>
<evidence type="ECO:0000256" key="7">
    <source>
        <dbReference type="ARBA" id="ARBA00023237"/>
    </source>
</evidence>
<evidence type="ECO:0000256" key="2">
    <source>
        <dbReference type="ARBA" id="ARBA00008163"/>
    </source>
</evidence>
<keyword evidence="10" id="KW-1185">Reference proteome</keyword>
<keyword evidence="5 8" id="KW-0732">Signal</keyword>
<dbReference type="RefSeq" id="WP_111843767.1">
    <property type="nucleotide sequence ID" value="NZ_UEGI01000003.1"/>
</dbReference>
<evidence type="ECO:0000313" key="9">
    <source>
        <dbReference type="EMBL" id="TXD74338.1"/>
    </source>
</evidence>
<evidence type="ECO:0000256" key="6">
    <source>
        <dbReference type="ARBA" id="ARBA00023136"/>
    </source>
</evidence>
<dbReference type="Gene3D" id="2.40.160.60">
    <property type="entry name" value="Outer membrane protein transport protein (OMPP1/FadL/TodX)"/>
    <property type="match status" value="1"/>
</dbReference>